<dbReference type="STRING" id="580166.AUP43_15250"/>
<dbReference type="EMBL" id="LPXN01000180">
    <property type="protein sequence ID" value="KZC97016.1"/>
    <property type="molecule type" value="Genomic_DNA"/>
</dbReference>
<evidence type="ECO:0000256" key="1">
    <source>
        <dbReference type="SAM" id="Phobius"/>
    </source>
</evidence>
<dbReference type="InterPro" id="IPR050706">
    <property type="entry name" value="Cyclic-di-GMP_PDE-like"/>
</dbReference>
<reference evidence="3 4" key="1">
    <citation type="submission" date="2015-12" db="EMBL/GenBank/DDBJ databases">
        <title>Genome sequence of Oceanibaculum pacificum MCCC 1A02656.</title>
        <authorList>
            <person name="Lu L."/>
            <person name="Lai Q."/>
            <person name="Shao Z."/>
            <person name="Qian P."/>
        </authorList>
    </citation>
    <scope>NUCLEOTIDE SEQUENCE [LARGE SCALE GENOMIC DNA]</scope>
    <source>
        <strain evidence="3 4">MCCC 1A02656</strain>
    </source>
</reference>
<proteinExistence type="predicted"/>
<dbReference type="PANTHER" id="PTHR33121">
    <property type="entry name" value="CYCLIC DI-GMP PHOSPHODIESTERASE PDEF"/>
    <property type="match status" value="1"/>
</dbReference>
<keyword evidence="4" id="KW-1185">Reference proteome</keyword>
<comment type="caution">
    <text evidence="3">The sequence shown here is derived from an EMBL/GenBank/DDBJ whole genome shotgun (WGS) entry which is preliminary data.</text>
</comment>
<dbReference type="Proteomes" id="UP000076400">
    <property type="component" value="Unassembled WGS sequence"/>
</dbReference>
<organism evidence="3 4">
    <name type="scientific">Oceanibaculum pacificum</name>
    <dbReference type="NCBI Taxonomy" id="580166"/>
    <lineage>
        <taxon>Bacteria</taxon>
        <taxon>Pseudomonadati</taxon>
        <taxon>Pseudomonadota</taxon>
        <taxon>Alphaproteobacteria</taxon>
        <taxon>Rhodospirillales</taxon>
        <taxon>Oceanibaculaceae</taxon>
        <taxon>Oceanibaculum</taxon>
    </lineage>
</organism>
<dbReference type="InterPro" id="IPR035919">
    <property type="entry name" value="EAL_sf"/>
</dbReference>
<evidence type="ECO:0000259" key="2">
    <source>
        <dbReference type="PROSITE" id="PS50883"/>
    </source>
</evidence>
<dbReference type="GO" id="GO:0071111">
    <property type="term" value="F:cyclic-guanylate-specific phosphodiesterase activity"/>
    <property type="evidence" value="ECO:0007669"/>
    <property type="project" value="InterPro"/>
</dbReference>
<name>A0A154V6N0_9PROT</name>
<dbReference type="Pfam" id="PF00563">
    <property type="entry name" value="EAL"/>
    <property type="match status" value="1"/>
</dbReference>
<dbReference type="OrthoDB" id="7178689at2"/>
<dbReference type="CDD" id="cd01948">
    <property type="entry name" value="EAL"/>
    <property type="match status" value="1"/>
</dbReference>
<dbReference type="PANTHER" id="PTHR33121:SF79">
    <property type="entry name" value="CYCLIC DI-GMP PHOSPHODIESTERASE PDED-RELATED"/>
    <property type="match status" value="1"/>
</dbReference>
<keyword evidence="1" id="KW-1133">Transmembrane helix</keyword>
<sequence>MLLLGPGLLGMLIDPVPLFMLAAVLVALVGGMLHLALAQRARAGRQARQLAAVTREVRALRSGIEIALQKLEEMEGAPTVDVPASRDLNEVVAEVRVLQSLIEELWTKRQEEGEAPLPADDAAATPAEILPPKQRTRQAILAGTGREGDDPMLSPREILEIVREGLRNNRIELMMQPIVTLPQRRVMHYECLSRIRTKSGLLITPEHYIGLAEEEGLIGTIDNMTLFRLVQHIRRHRLPTPDSRFFCNISTRSLADAGFFKQFLEFLNANASLAQSVVFEFSQNGFPAADDPARENLLAMAAAGFRFSLDHVGDLDIDPEEYAALGFKYLKVDAGLLLSYAEHEPSLLDVGLLKGALDRVAIDLIVDKVESEALLLRLLDHPVDFGQGYLFGGPQIDGKSAR</sequence>
<evidence type="ECO:0000313" key="4">
    <source>
        <dbReference type="Proteomes" id="UP000076400"/>
    </source>
</evidence>
<dbReference type="RefSeq" id="WP_067560367.1">
    <property type="nucleotide sequence ID" value="NZ_LPXN01000180.1"/>
</dbReference>
<feature type="transmembrane region" description="Helical" evidence="1">
    <location>
        <begin position="16"/>
        <end position="38"/>
    </location>
</feature>
<feature type="domain" description="EAL" evidence="2">
    <location>
        <begin position="155"/>
        <end position="402"/>
    </location>
</feature>
<gene>
    <name evidence="3" type="ORF">AUP43_15250</name>
</gene>
<dbReference type="Gene3D" id="3.20.20.450">
    <property type="entry name" value="EAL domain"/>
    <property type="match status" value="1"/>
</dbReference>
<protein>
    <recommendedName>
        <fullName evidence="2">EAL domain-containing protein</fullName>
    </recommendedName>
</protein>
<keyword evidence="1" id="KW-0812">Transmembrane</keyword>
<dbReference type="PROSITE" id="PS50883">
    <property type="entry name" value="EAL"/>
    <property type="match status" value="1"/>
</dbReference>
<dbReference type="SMART" id="SM00052">
    <property type="entry name" value="EAL"/>
    <property type="match status" value="1"/>
</dbReference>
<dbReference type="SUPFAM" id="SSF141868">
    <property type="entry name" value="EAL domain-like"/>
    <property type="match status" value="1"/>
</dbReference>
<accession>A0A154V6N0</accession>
<dbReference type="InterPro" id="IPR001633">
    <property type="entry name" value="EAL_dom"/>
</dbReference>
<keyword evidence="1" id="KW-0472">Membrane</keyword>
<evidence type="ECO:0000313" key="3">
    <source>
        <dbReference type="EMBL" id="KZC97016.1"/>
    </source>
</evidence>
<dbReference type="AlphaFoldDB" id="A0A154V6N0"/>